<organism evidence="3">
    <name type="scientific">Dyadobacter sp. 676</name>
    <dbReference type="NCBI Taxonomy" id="3088362"/>
    <lineage>
        <taxon>Bacteria</taxon>
        <taxon>Pseudomonadati</taxon>
        <taxon>Bacteroidota</taxon>
        <taxon>Cytophagia</taxon>
        <taxon>Cytophagales</taxon>
        <taxon>Spirosomataceae</taxon>
        <taxon>Dyadobacter</taxon>
    </lineage>
</organism>
<reference evidence="3" key="1">
    <citation type="submission" date="2024-06" db="EMBL/GenBank/DDBJ databases">
        <title>Sequencing and assembly of the genome of Dyadobacter sp. strain 676, a symbiont of Cyamopsis tetragonoloba.</title>
        <authorList>
            <person name="Guro P."/>
            <person name="Sazanova A."/>
            <person name="Kuznetsova I."/>
            <person name="Belimov A."/>
            <person name="Safronova V."/>
        </authorList>
    </citation>
    <scope>NUCLEOTIDE SEQUENCE</scope>
    <source>
        <strain evidence="3">676</strain>
    </source>
</reference>
<feature type="transmembrane region" description="Helical" evidence="1">
    <location>
        <begin position="138"/>
        <end position="160"/>
    </location>
</feature>
<feature type="transmembrane region" description="Helical" evidence="1">
    <location>
        <begin position="18"/>
        <end position="35"/>
    </location>
</feature>
<feature type="domain" description="Acyltransferase 3" evidence="2">
    <location>
        <begin position="15"/>
        <end position="297"/>
    </location>
</feature>
<keyword evidence="1" id="KW-0472">Membrane</keyword>
<feature type="transmembrane region" description="Helical" evidence="1">
    <location>
        <begin position="172"/>
        <end position="190"/>
    </location>
</feature>
<protein>
    <submittedName>
        <fullName evidence="3">Acyltransferase family protein</fullName>
    </submittedName>
</protein>
<keyword evidence="1" id="KW-1133">Transmembrane helix</keyword>
<keyword evidence="1" id="KW-0812">Transmembrane</keyword>
<dbReference type="EMBL" id="CP159289">
    <property type="protein sequence ID" value="XCH25422.1"/>
    <property type="molecule type" value="Genomic_DNA"/>
</dbReference>
<feature type="transmembrane region" description="Helical" evidence="1">
    <location>
        <begin position="114"/>
        <end position="131"/>
    </location>
</feature>
<dbReference type="GO" id="GO:0016747">
    <property type="term" value="F:acyltransferase activity, transferring groups other than amino-acyl groups"/>
    <property type="evidence" value="ECO:0007669"/>
    <property type="project" value="InterPro"/>
</dbReference>
<feature type="transmembrane region" description="Helical" evidence="1">
    <location>
        <begin position="47"/>
        <end position="65"/>
    </location>
</feature>
<feature type="transmembrane region" description="Helical" evidence="1">
    <location>
        <begin position="261"/>
        <end position="280"/>
    </location>
</feature>
<sequence>MAPDVKPPHQERDVRIDMLKGFGIICVVVTHVAIYEQHFSSLWVKTIYSFHMPLFFFLSGYLSVIRQNYSHFFIEKFGQLLIPYAVYFAGIFVVNKLVGRDDCGWQCLLLGGRYAYNYLGVFWFVPVLFLTQQVGNFLLFRFSVPVNMLIIVGMLCVSFLNDQYFDMFKFPHNVNVVLAAVPFYFCGFLVRHHKMVVKIGGALIAAACGAGLVIAGYPNYYDMKNAFYGIPFVTFGSALASVAVLVYVFSNLPRWGLLVDIGKASLVIMYLHQGIQIFIFDHFTESIALRLVVATFVPLSVYYLSLRWSVTRALLLGSGRDLAGLRSYLMVMLR</sequence>
<dbReference type="RefSeq" id="WP_353720723.1">
    <property type="nucleotide sequence ID" value="NZ_CP159289.1"/>
</dbReference>
<keyword evidence="3" id="KW-0012">Acyltransferase</keyword>
<dbReference type="InterPro" id="IPR052734">
    <property type="entry name" value="Nod_factor_acetyltransferase"/>
</dbReference>
<accession>A0AAU8FNP3</accession>
<feature type="transmembrane region" description="Helical" evidence="1">
    <location>
        <begin position="202"/>
        <end position="220"/>
    </location>
</feature>
<feature type="transmembrane region" description="Helical" evidence="1">
    <location>
        <begin position="226"/>
        <end position="249"/>
    </location>
</feature>
<dbReference type="PANTHER" id="PTHR37312">
    <property type="entry name" value="MEMBRANE-BOUND ACYLTRANSFERASE YKRP-RELATED"/>
    <property type="match status" value="1"/>
</dbReference>
<feature type="transmembrane region" description="Helical" evidence="1">
    <location>
        <begin position="286"/>
        <end position="304"/>
    </location>
</feature>
<gene>
    <name evidence="3" type="ORF">ABV298_03040</name>
</gene>
<feature type="transmembrane region" description="Helical" evidence="1">
    <location>
        <begin position="77"/>
        <end position="94"/>
    </location>
</feature>
<dbReference type="AlphaFoldDB" id="A0AAU8FNP3"/>
<evidence type="ECO:0000259" key="2">
    <source>
        <dbReference type="Pfam" id="PF01757"/>
    </source>
</evidence>
<proteinExistence type="predicted"/>
<dbReference type="Pfam" id="PF01757">
    <property type="entry name" value="Acyl_transf_3"/>
    <property type="match status" value="1"/>
</dbReference>
<evidence type="ECO:0000256" key="1">
    <source>
        <dbReference type="SAM" id="Phobius"/>
    </source>
</evidence>
<keyword evidence="3" id="KW-0808">Transferase</keyword>
<dbReference type="InterPro" id="IPR002656">
    <property type="entry name" value="Acyl_transf_3_dom"/>
</dbReference>
<name>A0AAU8FNP3_9BACT</name>
<evidence type="ECO:0000313" key="3">
    <source>
        <dbReference type="EMBL" id="XCH25422.1"/>
    </source>
</evidence>
<dbReference type="PANTHER" id="PTHR37312:SF1">
    <property type="entry name" value="MEMBRANE-BOUND ACYLTRANSFERASE YKRP-RELATED"/>
    <property type="match status" value="1"/>
</dbReference>